<name>B3ENB0_CHLPB</name>
<dbReference type="eggNOG" id="ENOG50303FZ">
    <property type="taxonomic scope" value="Bacteria"/>
</dbReference>
<gene>
    <name evidence="3" type="ordered locus">Cphamn1_0682</name>
</gene>
<dbReference type="STRING" id="331678.Cphamn1_0682"/>
<dbReference type="HOGENOM" id="CLU_2466484_0_0_10"/>
<dbReference type="EMBL" id="CP001101">
    <property type="protein sequence ID" value="ACE03640.1"/>
    <property type="molecule type" value="Genomic_DNA"/>
</dbReference>
<feature type="region of interest" description="Disordered" evidence="1">
    <location>
        <begin position="1"/>
        <end position="32"/>
    </location>
</feature>
<dbReference type="AlphaFoldDB" id="B3ENB0"/>
<accession>B3ENB0</accession>
<dbReference type="InterPro" id="IPR046765">
    <property type="entry name" value="Antitox_RHH"/>
</dbReference>
<proteinExistence type="predicted"/>
<feature type="domain" description="Antitoxin-like ribbon-helix-helix" evidence="2">
    <location>
        <begin position="39"/>
        <end position="88"/>
    </location>
</feature>
<evidence type="ECO:0000313" key="3">
    <source>
        <dbReference type="EMBL" id="ACE03640.1"/>
    </source>
</evidence>
<evidence type="ECO:0000259" key="2">
    <source>
        <dbReference type="Pfam" id="PF20605"/>
    </source>
</evidence>
<organism evidence="3">
    <name type="scientific">Chlorobium phaeobacteroides (strain BS1)</name>
    <dbReference type="NCBI Taxonomy" id="331678"/>
    <lineage>
        <taxon>Bacteria</taxon>
        <taxon>Pseudomonadati</taxon>
        <taxon>Chlorobiota</taxon>
        <taxon>Chlorobiia</taxon>
        <taxon>Chlorobiales</taxon>
        <taxon>Chlorobiaceae</taxon>
        <taxon>Chlorobium/Pelodictyon group</taxon>
        <taxon>Chlorobium</taxon>
    </lineage>
</organism>
<dbReference type="Pfam" id="PF20605">
    <property type="entry name" value="Antitox_RHH"/>
    <property type="match status" value="1"/>
</dbReference>
<reference evidence="3" key="1">
    <citation type="submission" date="2008-06" db="EMBL/GenBank/DDBJ databases">
        <title>Complete sequence of Chlorobium phaeobacteroides BS1.</title>
        <authorList>
            <consortium name="US DOE Joint Genome Institute"/>
            <person name="Lucas S."/>
            <person name="Copeland A."/>
            <person name="Lapidus A."/>
            <person name="Glavina del Rio T."/>
            <person name="Dalin E."/>
            <person name="Tice H."/>
            <person name="Bruce D."/>
            <person name="Goodwin L."/>
            <person name="Pitluck S."/>
            <person name="Schmutz J."/>
            <person name="Larimer F."/>
            <person name="Land M."/>
            <person name="Hauser L."/>
            <person name="Kyrpides N."/>
            <person name="Ovchinnikova G."/>
            <person name="Li T."/>
            <person name="Liu Z."/>
            <person name="Zhao F."/>
            <person name="Overmann J."/>
            <person name="Bryant D.A."/>
            <person name="Richardson P."/>
        </authorList>
    </citation>
    <scope>NUCLEOTIDE SEQUENCE [LARGE SCALE GENOMIC DNA]</scope>
    <source>
        <strain evidence="3">BS1</strain>
    </source>
</reference>
<evidence type="ECO:0000256" key="1">
    <source>
        <dbReference type="SAM" id="MobiDB-lite"/>
    </source>
</evidence>
<dbReference type="OrthoDB" id="7190256at2"/>
<sequence>MKKKSTLADALLQQSSPAKRQEKAASRLSTSQSYVAPVRRGKKAVTGWFEPDVVRQLKLLGIEQNTTIQDLMKESLNDLFVKYKKAQIA</sequence>
<protein>
    <recommendedName>
        <fullName evidence="2">Antitoxin-like ribbon-helix-helix domain-containing protein</fullName>
    </recommendedName>
</protein>
<dbReference type="KEGG" id="cpb:Cphamn1_0682"/>